<accession>A0A0G0ND75</accession>
<organism evidence="2 3">
    <name type="scientific">Candidatus Woesebacteria bacterium GW2011_GWA1_38_8</name>
    <dbReference type="NCBI Taxonomy" id="1618547"/>
    <lineage>
        <taxon>Bacteria</taxon>
        <taxon>Candidatus Woeseibacteriota</taxon>
    </lineage>
</organism>
<evidence type="ECO:0000313" key="3">
    <source>
        <dbReference type="Proteomes" id="UP000034710"/>
    </source>
</evidence>
<evidence type="ECO:0000313" key="2">
    <source>
        <dbReference type="EMBL" id="KKQ83844.1"/>
    </source>
</evidence>
<dbReference type="Proteomes" id="UP000034710">
    <property type="component" value="Unassembled WGS sequence"/>
</dbReference>
<proteinExistence type="predicted"/>
<dbReference type="EMBL" id="LBVJ01000015">
    <property type="protein sequence ID" value="KKQ83844.1"/>
    <property type="molecule type" value="Genomic_DNA"/>
</dbReference>
<reference evidence="2 3" key="1">
    <citation type="journal article" date="2015" name="Nature">
        <title>rRNA introns, odd ribosomes, and small enigmatic genomes across a large radiation of phyla.</title>
        <authorList>
            <person name="Brown C.T."/>
            <person name="Hug L.A."/>
            <person name="Thomas B.C."/>
            <person name="Sharon I."/>
            <person name="Castelle C.J."/>
            <person name="Singh A."/>
            <person name="Wilkins M.J."/>
            <person name="Williams K.H."/>
            <person name="Banfield J.F."/>
        </authorList>
    </citation>
    <scope>NUCLEOTIDE SEQUENCE [LARGE SCALE GENOMIC DNA]</scope>
</reference>
<dbReference type="AlphaFoldDB" id="A0A0G0ND75"/>
<gene>
    <name evidence="2" type="ORF">UT06_C0015G0024</name>
</gene>
<name>A0A0G0ND75_9BACT</name>
<protein>
    <submittedName>
        <fullName evidence="2">Uncharacterized protein</fullName>
    </submittedName>
</protein>
<sequence>MSSRNTSVKPYAKKGEANGNGDDAKKGRSATRNGA</sequence>
<evidence type="ECO:0000256" key="1">
    <source>
        <dbReference type="SAM" id="MobiDB-lite"/>
    </source>
</evidence>
<comment type="caution">
    <text evidence="2">The sequence shown here is derived from an EMBL/GenBank/DDBJ whole genome shotgun (WGS) entry which is preliminary data.</text>
</comment>
<feature type="region of interest" description="Disordered" evidence="1">
    <location>
        <begin position="1"/>
        <end position="35"/>
    </location>
</feature>